<reference evidence="1 2" key="1">
    <citation type="submission" date="2023-03" db="EMBL/GenBank/DDBJ databases">
        <authorList>
            <person name="Kaur S."/>
            <person name="Espinosa-Saiz D."/>
            <person name="Velazquez E."/>
            <person name="Menendez E."/>
            <person name="diCenzo G.C."/>
        </authorList>
    </citation>
    <scope>NUCLEOTIDE SEQUENCE [LARGE SCALE GENOMIC DNA]</scope>
    <source>
        <strain evidence="1 2">LMG 24692</strain>
    </source>
</reference>
<sequence length="67" mass="7684">MTKRHINLARRIRRIMTSARNIDFLRSLPVFQVQPLPLKFVDLLQQLDDEENNAGEAGKTKPPLGTN</sequence>
<accession>A0ABY8DJN9</accession>
<gene>
    <name evidence="1" type="ORF">PZN02_004742</name>
</gene>
<name>A0ABY8DJN9_9HYPH</name>
<proteinExistence type="predicted"/>
<dbReference type="EMBL" id="CP120374">
    <property type="protein sequence ID" value="WEX91119.1"/>
    <property type="molecule type" value="Genomic_DNA"/>
</dbReference>
<dbReference type="Proteomes" id="UP001229355">
    <property type="component" value="Chromosome 2"/>
</dbReference>
<keyword evidence="2" id="KW-1185">Reference proteome</keyword>
<dbReference type="RefSeq" id="WP_280663084.1">
    <property type="nucleotide sequence ID" value="NZ_CP120374.1"/>
</dbReference>
<evidence type="ECO:0000313" key="1">
    <source>
        <dbReference type="EMBL" id="WEX91119.1"/>
    </source>
</evidence>
<evidence type="ECO:0000313" key="2">
    <source>
        <dbReference type="Proteomes" id="UP001229355"/>
    </source>
</evidence>
<organism evidence="1 2">
    <name type="scientific">Sinorhizobium garamanticum</name>
    <dbReference type="NCBI Taxonomy" id="680247"/>
    <lineage>
        <taxon>Bacteria</taxon>
        <taxon>Pseudomonadati</taxon>
        <taxon>Pseudomonadota</taxon>
        <taxon>Alphaproteobacteria</taxon>
        <taxon>Hyphomicrobiales</taxon>
        <taxon>Rhizobiaceae</taxon>
        <taxon>Sinorhizobium/Ensifer group</taxon>
        <taxon>Sinorhizobium</taxon>
    </lineage>
</organism>
<protein>
    <submittedName>
        <fullName evidence="1">Uncharacterized protein</fullName>
    </submittedName>
</protein>